<dbReference type="EMBL" id="UZAL01031829">
    <property type="protein sequence ID" value="VDP59295.1"/>
    <property type="molecule type" value="Genomic_DNA"/>
</dbReference>
<dbReference type="Proteomes" id="UP000269396">
    <property type="component" value="Unassembled WGS sequence"/>
</dbReference>
<keyword evidence="2" id="KW-1185">Reference proteome</keyword>
<gene>
    <name evidence="1" type="ORF">SMTD_LOCUS11810</name>
</gene>
<evidence type="ECO:0000313" key="2">
    <source>
        <dbReference type="Proteomes" id="UP000269396"/>
    </source>
</evidence>
<sequence length="52" mass="6231">MIFWELIDKQEILAMEELIDVDEQVNLLHHHDKKNILVIDNAIMIHPNTKLR</sequence>
<evidence type="ECO:0000313" key="1">
    <source>
        <dbReference type="EMBL" id="VDP59295.1"/>
    </source>
</evidence>
<protein>
    <submittedName>
        <fullName evidence="1">Uncharacterized protein</fullName>
    </submittedName>
</protein>
<proteinExistence type="predicted"/>
<dbReference type="AlphaFoldDB" id="A0A3P8FWR5"/>
<organism evidence="1 2">
    <name type="scientific">Schistosoma mattheei</name>
    <dbReference type="NCBI Taxonomy" id="31246"/>
    <lineage>
        <taxon>Eukaryota</taxon>
        <taxon>Metazoa</taxon>
        <taxon>Spiralia</taxon>
        <taxon>Lophotrochozoa</taxon>
        <taxon>Platyhelminthes</taxon>
        <taxon>Trematoda</taxon>
        <taxon>Digenea</taxon>
        <taxon>Strigeidida</taxon>
        <taxon>Schistosomatoidea</taxon>
        <taxon>Schistosomatidae</taxon>
        <taxon>Schistosoma</taxon>
    </lineage>
</organism>
<name>A0A3P8FWR5_9TREM</name>
<accession>A0A3P8FWR5</accession>
<reference evidence="1 2" key="1">
    <citation type="submission" date="2018-11" db="EMBL/GenBank/DDBJ databases">
        <authorList>
            <consortium name="Pathogen Informatics"/>
        </authorList>
    </citation>
    <scope>NUCLEOTIDE SEQUENCE [LARGE SCALE GENOMIC DNA]</scope>
    <source>
        <strain>Denwood</strain>
        <strain evidence="2">Zambia</strain>
    </source>
</reference>